<dbReference type="AlphaFoldDB" id="X0VD50"/>
<dbReference type="SUPFAM" id="SSF46785">
    <property type="entry name" value="Winged helix' DNA-binding domain"/>
    <property type="match status" value="1"/>
</dbReference>
<dbReference type="InterPro" id="IPR036390">
    <property type="entry name" value="WH_DNA-bd_sf"/>
</dbReference>
<accession>X0VD50</accession>
<sequence>MEYHSRSRGLAVEHAILGFLLEAPMHGYELRDRLAHGLGAFWRIASSQLYQVLHRLEEQGWIECTTVE</sequence>
<name>X0VD50_9ZZZZ</name>
<dbReference type="InterPro" id="IPR036388">
    <property type="entry name" value="WH-like_DNA-bd_sf"/>
</dbReference>
<dbReference type="PANTHER" id="PTHR43252">
    <property type="entry name" value="TRANSCRIPTIONAL REGULATOR YQJI"/>
    <property type="match status" value="1"/>
</dbReference>
<dbReference type="Gene3D" id="1.10.10.10">
    <property type="entry name" value="Winged helix-like DNA-binding domain superfamily/Winged helix DNA-binding domain"/>
    <property type="match status" value="1"/>
</dbReference>
<dbReference type="EMBL" id="BARS01024549">
    <property type="protein sequence ID" value="GAG09192.1"/>
    <property type="molecule type" value="Genomic_DNA"/>
</dbReference>
<protein>
    <recommendedName>
        <fullName evidence="1">Transcription regulator PadR N-terminal domain-containing protein</fullName>
    </recommendedName>
</protein>
<dbReference type="Pfam" id="PF03551">
    <property type="entry name" value="PadR"/>
    <property type="match status" value="1"/>
</dbReference>
<evidence type="ECO:0000313" key="2">
    <source>
        <dbReference type="EMBL" id="GAG09192.1"/>
    </source>
</evidence>
<comment type="caution">
    <text evidence="2">The sequence shown here is derived from an EMBL/GenBank/DDBJ whole genome shotgun (WGS) entry which is preliminary data.</text>
</comment>
<organism evidence="2">
    <name type="scientific">marine sediment metagenome</name>
    <dbReference type="NCBI Taxonomy" id="412755"/>
    <lineage>
        <taxon>unclassified sequences</taxon>
        <taxon>metagenomes</taxon>
        <taxon>ecological metagenomes</taxon>
    </lineage>
</organism>
<feature type="domain" description="Transcription regulator PadR N-terminal" evidence="1">
    <location>
        <begin position="16"/>
        <end position="66"/>
    </location>
</feature>
<gene>
    <name evidence="2" type="ORF">S01H1_38961</name>
</gene>
<evidence type="ECO:0000259" key="1">
    <source>
        <dbReference type="Pfam" id="PF03551"/>
    </source>
</evidence>
<reference evidence="2" key="1">
    <citation type="journal article" date="2014" name="Front. Microbiol.">
        <title>High frequency of phylogenetically diverse reductive dehalogenase-homologous genes in deep subseafloor sedimentary metagenomes.</title>
        <authorList>
            <person name="Kawai M."/>
            <person name="Futagami T."/>
            <person name="Toyoda A."/>
            <person name="Takaki Y."/>
            <person name="Nishi S."/>
            <person name="Hori S."/>
            <person name="Arai W."/>
            <person name="Tsubouchi T."/>
            <person name="Morono Y."/>
            <person name="Uchiyama I."/>
            <person name="Ito T."/>
            <person name="Fujiyama A."/>
            <person name="Inagaki F."/>
            <person name="Takami H."/>
        </authorList>
    </citation>
    <scope>NUCLEOTIDE SEQUENCE</scope>
    <source>
        <strain evidence="2">Expedition CK06-06</strain>
    </source>
</reference>
<proteinExistence type="predicted"/>
<dbReference type="InterPro" id="IPR005149">
    <property type="entry name" value="Tscrpt_reg_PadR_N"/>
</dbReference>
<dbReference type="PANTHER" id="PTHR43252:SF6">
    <property type="entry name" value="NEGATIVE TRANSCRIPTION REGULATOR PADR"/>
    <property type="match status" value="1"/>
</dbReference>
<feature type="non-terminal residue" evidence="2">
    <location>
        <position position="68"/>
    </location>
</feature>